<feature type="domain" description="Mab-21-like HhH/H2TH-like" evidence="8">
    <location>
        <begin position="336"/>
        <end position="423"/>
    </location>
</feature>
<sequence length="489" mass="56404">MPVYSLNLKVFWLLVIVLFAGIWCMFVSVRSNEGKDGGCQDESFTSIQLLLKLAVLFFICFLAIRCCSTSQKCHGGDITFQQQRQIRRNVLESFYEQHIKLSPHVLGHSKAHVSQIVGELIRVGKAKQNDSGLIFRGDFVQIGSAYEQHKINSPDCFDILVPLKMPQSLKLEPFFSDTGTEPVARPQGAMICGVAASRKSEWAKTYKQFRDSFCVEVGLHHALSSVSVQKWFHWKIQRCLNVIRYQFEERSYITLSVCDDKLILKILPRSDYVCCHISMSVRLIPALHLGDSVFLTAQPWGSLDSSNLDSYWRINFSKYEQKLLNWFKDQAPSNSCHLKCLQIMKSLRDLNAKAFQPSFTSHWRSVLSSYHLKTALFYLLLKIPFEKWEDSLLMERMADYFTFLKECLQSESLIHFFLGNSNLPNVIALPKMFKEAMPVNLLEGYGLEMLDQVCFQLLNVWVQMPRILRMSSSPKSFIRESMRCKHTHL</sequence>
<keyword evidence="10" id="KW-1185">Reference proteome</keyword>
<evidence type="ECO:0000256" key="2">
    <source>
        <dbReference type="ARBA" id="ARBA00005554"/>
    </source>
</evidence>
<keyword evidence="3 7" id="KW-0812">Transmembrane</keyword>
<keyword evidence="6 7" id="KW-0472">Membrane</keyword>
<evidence type="ECO:0000256" key="5">
    <source>
        <dbReference type="ARBA" id="ARBA00022989"/>
    </source>
</evidence>
<feature type="transmembrane region" description="Helical" evidence="7">
    <location>
        <begin position="47"/>
        <end position="64"/>
    </location>
</feature>
<evidence type="ECO:0000256" key="4">
    <source>
        <dbReference type="ARBA" id="ARBA00022729"/>
    </source>
</evidence>
<accession>A0AAV2ZZT5</accession>
<dbReference type="InterPro" id="IPR024810">
    <property type="entry name" value="MAB21L/cGLR"/>
</dbReference>
<proteinExistence type="inferred from homology"/>
<dbReference type="Pfam" id="PF20266">
    <property type="entry name" value="Mab-21_C"/>
    <property type="match status" value="1"/>
</dbReference>
<evidence type="ECO:0000259" key="8">
    <source>
        <dbReference type="Pfam" id="PF20266"/>
    </source>
</evidence>
<evidence type="ECO:0000256" key="3">
    <source>
        <dbReference type="ARBA" id="ARBA00022692"/>
    </source>
</evidence>
<name>A0AAV2ZZT5_PYXAD</name>
<dbReference type="InterPro" id="IPR026250">
    <property type="entry name" value="ITPRIP-like"/>
</dbReference>
<dbReference type="Gene3D" id="3.30.460.90">
    <property type="match status" value="1"/>
</dbReference>
<evidence type="ECO:0000313" key="9">
    <source>
        <dbReference type="EMBL" id="DBA20269.1"/>
    </source>
</evidence>
<dbReference type="InterPro" id="IPR046906">
    <property type="entry name" value="Mab-21_HhH/H2TH-like"/>
</dbReference>
<dbReference type="PRINTS" id="PR02107">
    <property type="entry name" value="INOS145TPRIP"/>
</dbReference>
<dbReference type="Proteomes" id="UP001181693">
    <property type="component" value="Unassembled WGS sequence"/>
</dbReference>
<comment type="similarity">
    <text evidence="2">Belongs to the ITPRIP family.</text>
</comment>
<dbReference type="Gene3D" id="1.10.1410.40">
    <property type="match status" value="1"/>
</dbReference>
<evidence type="ECO:0000256" key="1">
    <source>
        <dbReference type="ARBA" id="ARBA00004479"/>
    </source>
</evidence>
<dbReference type="PANTHER" id="PTHR10656:SF9">
    <property type="entry name" value="INOSITOL 1,4,5-TRISPHOSPHATE RECEPTOR-INTERACTING PROTEIN-LIKE 2"/>
    <property type="match status" value="1"/>
</dbReference>
<evidence type="ECO:0000256" key="6">
    <source>
        <dbReference type="ARBA" id="ARBA00023136"/>
    </source>
</evidence>
<dbReference type="EMBL" id="DYDO01000008">
    <property type="protein sequence ID" value="DBA20269.1"/>
    <property type="molecule type" value="Genomic_DNA"/>
</dbReference>
<comment type="caution">
    <text evidence="9">The sequence shown here is derived from an EMBL/GenBank/DDBJ whole genome shotgun (WGS) entry which is preliminary data.</text>
</comment>
<evidence type="ECO:0000256" key="7">
    <source>
        <dbReference type="SAM" id="Phobius"/>
    </source>
</evidence>
<feature type="transmembrane region" description="Helical" evidence="7">
    <location>
        <begin position="6"/>
        <end position="26"/>
    </location>
</feature>
<protein>
    <recommendedName>
        <fullName evidence="8">Mab-21-like HhH/H2TH-like domain-containing protein</fullName>
    </recommendedName>
</protein>
<gene>
    <name evidence="9" type="ORF">GDO54_015981</name>
</gene>
<comment type="subcellular location">
    <subcellularLocation>
        <location evidence="1">Membrane</location>
        <topology evidence="1">Single-pass type I membrane protein</topology>
    </subcellularLocation>
</comment>
<keyword evidence="5 7" id="KW-1133">Transmembrane helix</keyword>
<dbReference type="SMART" id="SM01265">
    <property type="entry name" value="Mab-21"/>
    <property type="match status" value="1"/>
</dbReference>
<dbReference type="GO" id="GO:0016020">
    <property type="term" value="C:membrane"/>
    <property type="evidence" value="ECO:0007669"/>
    <property type="project" value="UniProtKB-SubCell"/>
</dbReference>
<evidence type="ECO:0000313" key="10">
    <source>
        <dbReference type="Proteomes" id="UP001181693"/>
    </source>
</evidence>
<keyword evidence="4" id="KW-0732">Signal</keyword>
<dbReference type="AlphaFoldDB" id="A0AAV2ZZT5"/>
<dbReference type="PANTHER" id="PTHR10656">
    <property type="entry name" value="CELL FATE DETERMINING PROTEIN MAB21-RELATED"/>
    <property type="match status" value="1"/>
</dbReference>
<organism evidence="9 10">
    <name type="scientific">Pyxicephalus adspersus</name>
    <name type="common">African bullfrog</name>
    <dbReference type="NCBI Taxonomy" id="30357"/>
    <lineage>
        <taxon>Eukaryota</taxon>
        <taxon>Metazoa</taxon>
        <taxon>Chordata</taxon>
        <taxon>Craniata</taxon>
        <taxon>Vertebrata</taxon>
        <taxon>Euteleostomi</taxon>
        <taxon>Amphibia</taxon>
        <taxon>Batrachia</taxon>
        <taxon>Anura</taxon>
        <taxon>Neobatrachia</taxon>
        <taxon>Ranoidea</taxon>
        <taxon>Pyxicephalidae</taxon>
        <taxon>Pyxicephalinae</taxon>
        <taxon>Pyxicephalus</taxon>
    </lineage>
</organism>
<reference evidence="9" key="1">
    <citation type="thesis" date="2020" institute="ProQuest LLC" country="789 East Eisenhower Parkway, Ann Arbor, MI, USA">
        <title>Comparative Genomics and Chromosome Evolution.</title>
        <authorList>
            <person name="Mudd A.B."/>
        </authorList>
    </citation>
    <scope>NUCLEOTIDE SEQUENCE</scope>
    <source>
        <strain evidence="9">1538</strain>
        <tissue evidence="9">Blood</tissue>
    </source>
</reference>